<organism evidence="8">
    <name type="scientific">Pseudo-nitzschia australis</name>
    <dbReference type="NCBI Taxonomy" id="44445"/>
    <lineage>
        <taxon>Eukaryota</taxon>
        <taxon>Sar</taxon>
        <taxon>Stramenopiles</taxon>
        <taxon>Ochrophyta</taxon>
        <taxon>Bacillariophyta</taxon>
        <taxon>Bacillariophyceae</taxon>
        <taxon>Bacillariophycidae</taxon>
        <taxon>Bacillariales</taxon>
        <taxon>Bacillariaceae</taxon>
        <taxon>Pseudo-nitzschia</taxon>
    </lineage>
</organism>
<evidence type="ECO:0000256" key="2">
    <source>
        <dbReference type="ARBA" id="ARBA00022679"/>
    </source>
</evidence>
<dbReference type="EMBL" id="HBIX01007757">
    <property type="protein sequence ID" value="CAE0713273.1"/>
    <property type="molecule type" value="Transcribed_RNA"/>
</dbReference>
<dbReference type="PROSITE" id="PS51006">
    <property type="entry name" value="PABS_2"/>
    <property type="match status" value="1"/>
</dbReference>
<keyword evidence="3 4" id="KW-0620">Polyamine biosynthesis</keyword>
<feature type="domain" description="PABS" evidence="7">
    <location>
        <begin position="387"/>
        <end position="620"/>
    </location>
</feature>
<dbReference type="PANTHER" id="PTHR43317">
    <property type="entry name" value="THERMOSPERMINE SYNTHASE ACAULIS5"/>
    <property type="match status" value="1"/>
</dbReference>
<evidence type="ECO:0008006" key="9">
    <source>
        <dbReference type="Google" id="ProtNLM"/>
    </source>
</evidence>
<feature type="active site" description="Proton acceptor" evidence="4">
    <location>
        <position position="540"/>
    </location>
</feature>
<evidence type="ECO:0000259" key="7">
    <source>
        <dbReference type="PROSITE" id="PS51006"/>
    </source>
</evidence>
<evidence type="ECO:0000256" key="5">
    <source>
        <dbReference type="SAM" id="SignalP"/>
    </source>
</evidence>
<dbReference type="Gene3D" id="2.30.30.140">
    <property type="match status" value="1"/>
</dbReference>
<feature type="domain" description="SET" evidence="6">
    <location>
        <begin position="44"/>
        <end position="239"/>
    </location>
</feature>
<evidence type="ECO:0000256" key="3">
    <source>
        <dbReference type="ARBA" id="ARBA00023115"/>
    </source>
</evidence>
<dbReference type="GO" id="GO:0010487">
    <property type="term" value="F:thermospermine synthase activity"/>
    <property type="evidence" value="ECO:0007669"/>
    <property type="project" value="TreeGrafter"/>
</dbReference>
<dbReference type="CDD" id="cd10527">
    <property type="entry name" value="SET_LSMT"/>
    <property type="match status" value="1"/>
</dbReference>
<keyword evidence="2 4" id="KW-0808">Transferase</keyword>
<dbReference type="Pfam" id="PF00856">
    <property type="entry name" value="SET"/>
    <property type="match status" value="1"/>
</dbReference>
<dbReference type="GO" id="GO:0006596">
    <property type="term" value="P:polyamine biosynthetic process"/>
    <property type="evidence" value="ECO:0007669"/>
    <property type="project" value="UniProtKB-UniRule"/>
</dbReference>
<feature type="chain" id="PRO_5031369481" description="PABS domain-containing protein" evidence="5">
    <location>
        <begin position="26"/>
        <end position="1330"/>
    </location>
</feature>
<dbReference type="InterPro" id="IPR046341">
    <property type="entry name" value="SET_dom_sf"/>
</dbReference>
<protein>
    <recommendedName>
        <fullName evidence="9">PABS domain-containing protein</fullName>
    </recommendedName>
</protein>
<reference evidence="8" key="1">
    <citation type="submission" date="2021-01" db="EMBL/GenBank/DDBJ databases">
        <authorList>
            <person name="Corre E."/>
            <person name="Pelletier E."/>
            <person name="Niang G."/>
            <person name="Scheremetjew M."/>
            <person name="Finn R."/>
            <person name="Kale V."/>
            <person name="Holt S."/>
            <person name="Cochrane G."/>
            <person name="Meng A."/>
            <person name="Brown T."/>
            <person name="Cohen L."/>
        </authorList>
    </citation>
    <scope>NUCLEOTIDE SEQUENCE</scope>
    <source>
        <strain evidence="8">10249 10 AB</strain>
    </source>
</reference>
<dbReference type="InterPro" id="IPR001214">
    <property type="entry name" value="SET_dom"/>
</dbReference>
<feature type="signal peptide" evidence="5">
    <location>
        <begin position="1"/>
        <end position="25"/>
    </location>
</feature>
<evidence type="ECO:0000313" key="8">
    <source>
        <dbReference type="EMBL" id="CAE0713273.1"/>
    </source>
</evidence>
<dbReference type="Gene3D" id="3.90.1410.10">
    <property type="entry name" value="set domain protein methyltransferase, domain 1"/>
    <property type="match status" value="1"/>
</dbReference>
<evidence type="ECO:0000259" key="6">
    <source>
        <dbReference type="PROSITE" id="PS50280"/>
    </source>
</evidence>
<evidence type="ECO:0000256" key="1">
    <source>
        <dbReference type="ARBA" id="ARBA00007867"/>
    </source>
</evidence>
<dbReference type="PROSITE" id="PS50280">
    <property type="entry name" value="SET"/>
    <property type="match status" value="1"/>
</dbReference>
<sequence>MTTSFGSLVQSILLLLICGASPSIAVTNHDSLVEWLRATPNGFFSEKISWQHLDPNDPTSPYAMHASEDIPRDESLIVVPQSMLITKDTGYNCDSVTMLLEELEKGKDSGYFPYVDYLFGDGTKQGNLPFEWSDLGQELLDLIIGDGLYPKQFDHHYVEQFCPNIIAEPDDPTQLEIDAYLFMISRSWDDVMIPVYDMVNHRNGKWRNVEASSAHNGEDITVFALRDIAAGEQLYISYSECDDDDCQGLKYKYLTSHILADYGFVEQYPRRFAMEEDAELVAEVDVDEATGEKFLSWPLEKHPTLDQLNFIVAQLKRLHAMDDFVSNTTSYLDSNHERGVIKDYYDAYKEVLELAVAYRDGDSSANSAANKQYDPLTEAKGLGVEGENIEVCWENPSDRDWDTSDASKSQYQEIEFTYNKERDNTCLHLSGWLQTCTNFRPHYHEAFVHVPAQYVEDVKRVAFLGGGDNMILHEILKYPNLELVVGMELDQQVIRSAFKNLGTLPYFDDHRVHWWFGDATKSLFALPESYFGSFDLVLVDLQTFVADALKVTDKLTIMDTAILLMKPDGGVIAKNEDFNVRANVGFAKYTVDLEYHNVPQICQQSITMGSNSIDFLTATPKAHDIEALTFQVPGSEDFDPFNAWYSYRQTIRDTCAATYDSSTEDASIAKSKDQIGILVILEAENVSRPLGSLTDVQAMVRAAVKKLGLTEVSISSGGDKSAFYFIMKEGYVAARVFAEKKYIAFDVLLWDNLDLNDSLDEVLIKAVGGNLKASASSFRFVSGGISGLDTYQEDVLTKVASETEALLCQDDDTGVVVTSEDSTYEITMSIILRDLVTTLIPRDKGQDSSVIGIMCNDKMNKCSSLETINDLGSPPLEVVPIYACSSFDDMQACEKEIEETLKTAVKQYKKLDALVMDVDLSFSMGQIFESIFSNKVTHNKIMERSHLILTPIVEGESWRNVLIDRFRTDIVLFDGANRADIRFSKVESGKKESYFKWSIFYAYDTDFYTSLSSALSIVKEHTSLEAEVEEVANGIVNYVADLNWEEFTDSDYDKTRSKAQWDSQTPMGHQTIFQMNVQPPKTQLDEGERVLAEYQPGPWDVQYGDAVVEKYLGDEIYSVLYDGDEEPEPIRRDQIRKFSEADIDMSKSFEVGDLIFYKNRHSIHQNGVISRIDDDGTYSIYLLNTSGQKLYGVRRKQLMYQFETADFYQQVPDLSIPILRGAFEKALKTKVLGSKEVSSIESFPMGLGVLMTAFWNDGHALLKWGGMKRVDVNFFTYEEDMDMRLAFQDVFCGEIDYMKSVARDEHPRGHGGIVNFGSEIAKPPHWINAQ</sequence>
<dbReference type="InterPro" id="IPR029063">
    <property type="entry name" value="SAM-dependent_MTases_sf"/>
</dbReference>
<proteinExistence type="inferred from homology"/>
<keyword evidence="5" id="KW-0732">Signal</keyword>
<comment type="similarity">
    <text evidence="1">Belongs to the spermidine/spermine synthase family.</text>
</comment>
<accession>A0A7S4AF01</accession>
<dbReference type="Gene3D" id="3.40.50.150">
    <property type="entry name" value="Vaccinia Virus protein VP39"/>
    <property type="match status" value="1"/>
</dbReference>
<gene>
    <name evidence="8" type="ORF">PAUS00366_LOCUS6025</name>
</gene>
<dbReference type="SUPFAM" id="SSF82199">
    <property type="entry name" value="SET domain"/>
    <property type="match status" value="1"/>
</dbReference>
<name>A0A7S4AF01_9STRA</name>
<dbReference type="SUPFAM" id="SSF53335">
    <property type="entry name" value="S-adenosyl-L-methionine-dependent methyltransferases"/>
    <property type="match status" value="1"/>
</dbReference>
<dbReference type="PANTHER" id="PTHR43317:SF1">
    <property type="entry name" value="THERMOSPERMINE SYNTHASE ACAULIS5"/>
    <property type="match status" value="1"/>
</dbReference>
<dbReference type="Pfam" id="PF01564">
    <property type="entry name" value="Spermine_synth"/>
    <property type="match status" value="1"/>
</dbReference>
<evidence type="ECO:0000256" key="4">
    <source>
        <dbReference type="PROSITE-ProRule" id="PRU00354"/>
    </source>
</evidence>
<dbReference type="InterPro" id="IPR030374">
    <property type="entry name" value="PABS"/>
</dbReference>